<proteinExistence type="predicted"/>
<keyword evidence="2" id="KW-1133">Transmembrane helix</keyword>
<evidence type="ECO:0000256" key="2">
    <source>
        <dbReference type="SAM" id="Phobius"/>
    </source>
</evidence>
<feature type="transmembrane region" description="Helical" evidence="2">
    <location>
        <begin position="26"/>
        <end position="57"/>
    </location>
</feature>
<evidence type="ECO:0000313" key="3">
    <source>
        <dbReference type="EMBL" id="MBO4208876.1"/>
    </source>
</evidence>
<keyword evidence="4" id="KW-1185">Reference proteome</keyword>
<sequence>MIEPSAAEPEGDPDVPAHRSRGRSGYAGFTVVFVLAAALMTALTVCGGLALAVWFAARG</sequence>
<evidence type="ECO:0000313" key="4">
    <source>
        <dbReference type="Proteomes" id="UP000823521"/>
    </source>
</evidence>
<dbReference type="Proteomes" id="UP000823521">
    <property type="component" value="Unassembled WGS sequence"/>
</dbReference>
<protein>
    <submittedName>
        <fullName evidence="3">Uncharacterized protein</fullName>
    </submittedName>
</protein>
<gene>
    <name evidence="3" type="ORF">GSF22_23130</name>
</gene>
<dbReference type="EMBL" id="WVUH01000238">
    <property type="protein sequence ID" value="MBO4208876.1"/>
    <property type="molecule type" value="Genomic_DNA"/>
</dbReference>
<dbReference type="RefSeq" id="WP_208815849.1">
    <property type="nucleotide sequence ID" value="NZ_WVUH01000238.1"/>
</dbReference>
<comment type="caution">
    <text evidence="3">The sequence shown here is derived from an EMBL/GenBank/DDBJ whole genome shotgun (WGS) entry which is preliminary data.</text>
</comment>
<keyword evidence="2" id="KW-0812">Transmembrane</keyword>
<evidence type="ECO:0000256" key="1">
    <source>
        <dbReference type="SAM" id="MobiDB-lite"/>
    </source>
</evidence>
<reference evidence="3 4" key="1">
    <citation type="submission" date="2019-12" db="EMBL/GenBank/DDBJ databases">
        <title>Whole genome sequencing of endophytic Actinobacterium Micromonospora sp. MPMI6T.</title>
        <authorList>
            <person name="Evv R."/>
            <person name="Podile A.R."/>
        </authorList>
    </citation>
    <scope>NUCLEOTIDE SEQUENCE [LARGE SCALE GENOMIC DNA]</scope>
    <source>
        <strain evidence="3 4">MPMI6</strain>
    </source>
</reference>
<accession>A0ABS3VWF2</accession>
<keyword evidence="2" id="KW-0472">Membrane</keyword>
<feature type="region of interest" description="Disordered" evidence="1">
    <location>
        <begin position="1"/>
        <end position="23"/>
    </location>
</feature>
<organism evidence="3 4">
    <name type="scientific">Micromonospora echinofusca</name>
    <dbReference type="NCBI Taxonomy" id="47858"/>
    <lineage>
        <taxon>Bacteria</taxon>
        <taxon>Bacillati</taxon>
        <taxon>Actinomycetota</taxon>
        <taxon>Actinomycetes</taxon>
        <taxon>Micromonosporales</taxon>
        <taxon>Micromonosporaceae</taxon>
        <taxon>Micromonospora</taxon>
    </lineage>
</organism>
<name>A0ABS3VWF2_MICEH</name>